<proteinExistence type="inferred from homology"/>
<protein>
    <recommendedName>
        <fullName evidence="4">Pre-mRNA-splicing factor</fullName>
    </recommendedName>
</protein>
<comment type="similarity">
    <text evidence="2 4">Belongs to the SPP2 family.</text>
</comment>
<evidence type="ECO:0000256" key="4">
    <source>
        <dbReference type="RuleBase" id="RU369096"/>
    </source>
</evidence>
<dbReference type="AlphaFoldDB" id="A0A2B7Y3P1"/>
<feature type="compositionally biased region" description="Basic and acidic residues" evidence="5">
    <location>
        <begin position="538"/>
        <end position="550"/>
    </location>
</feature>
<keyword evidence="4" id="KW-0747">Spliceosome</keyword>
<dbReference type="GO" id="GO:0000398">
    <property type="term" value="P:mRNA splicing, via spliceosome"/>
    <property type="evidence" value="ECO:0007669"/>
    <property type="project" value="UniProtKB-UniRule"/>
</dbReference>
<feature type="compositionally biased region" description="Basic and acidic residues" evidence="5">
    <location>
        <begin position="400"/>
        <end position="420"/>
    </location>
</feature>
<organism evidence="7 8">
    <name type="scientific">Polytolypa hystricis (strain UAMH7299)</name>
    <dbReference type="NCBI Taxonomy" id="1447883"/>
    <lineage>
        <taxon>Eukaryota</taxon>
        <taxon>Fungi</taxon>
        <taxon>Dikarya</taxon>
        <taxon>Ascomycota</taxon>
        <taxon>Pezizomycotina</taxon>
        <taxon>Eurotiomycetes</taxon>
        <taxon>Eurotiomycetidae</taxon>
        <taxon>Onygenales</taxon>
        <taxon>Onygenales incertae sedis</taxon>
        <taxon>Polytolypa</taxon>
    </lineage>
</organism>
<keyword evidence="3 4" id="KW-0539">Nucleus</keyword>
<dbReference type="PROSITE" id="PS50174">
    <property type="entry name" value="G_PATCH"/>
    <property type="match status" value="1"/>
</dbReference>
<feature type="compositionally biased region" description="Polar residues" evidence="5">
    <location>
        <begin position="223"/>
        <end position="236"/>
    </location>
</feature>
<feature type="compositionally biased region" description="Low complexity" evidence="5">
    <location>
        <begin position="132"/>
        <end position="150"/>
    </location>
</feature>
<evidence type="ECO:0000256" key="1">
    <source>
        <dbReference type="ARBA" id="ARBA00004123"/>
    </source>
</evidence>
<dbReference type="PANTHER" id="PTHR15818">
    <property type="entry name" value="G PATCH AND KOW-CONTAINING"/>
    <property type="match status" value="1"/>
</dbReference>
<evidence type="ECO:0000313" key="7">
    <source>
        <dbReference type="EMBL" id="PGH15860.1"/>
    </source>
</evidence>
<evidence type="ECO:0000259" key="6">
    <source>
        <dbReference type="PROSITE" id="PS50174"/>
    </source>
</evidence>
<feature type="compositionally biased region" description="Basic and acidic residues" evidence="5">
    <location>
        <begin position="449"/>
        <end position="465"/>
    </location>
</feature>
<feature type="compositionally biased region" description="Low complexity" evidence="5">
    <location>
        <begin position="17"/>
        <end position="41"/>
    </location>
</feature>
<gene>
    <name evidence="7" type="ORF">AJ80_05391</name>
</gene>
<dbReference type="InterPro" id="IPR026822">
    <property type="entry name" value="Spp2/MOS2_G-patch"/>
</dbReference>
<feature type="domain" description="G-patch" evidence="6">
    <location>
        <begin position="272"/>
        <end position="321"/>
    </location>
</feature>
<feature type="region of interest" description="Disordered" evidence="5">
    <location>
        <begin position="1"/>
        <end position="244"/>
    </location>
</feature>
<comment type="subcellular location">
    <subcellularLocation>
        <location evidence="1 4">Nucleus</location>
    </subcellularLocation>
</comment>
<keyword evidence="4" id="KW-0508">mRNA splicing</keyword>
<dbReference type="PANTHER" id="PTHR15818:SF2">
    <property type="entry name" value="G-PATCH DOMAIN AND KOW MOTIFS-CONTAINING PROTEIN"/>
    <property type="match status" value="1"/>
</dbReference>
<evidence type="ECO:0000256" key="3">
    <source>
        <dbReference type="ARBA" id="ARBA00023242"/>
    </source>
</evidence>
<dbReference type="Pfam" id="PF12656">
    <property type="entry name" value="G-patch_2"/>
    <property type="match status" value="1"/>
</dbReference>
<dbReference type="STRING" id="1447883.A0A2B7Y3P1"/>
<reference evidence="7 8" key="1">
    <citation type="submission" date="2017-10" db="EMBL/GenBank/DDBJ databases">
        <title>Comparative genomics in systemic dimorphic fungi from Ajellomycetaceae.</title>
        <authorList>
            <person name="Munoz J.F."/>
            <person name="Mcewen J.G."/>
            <person name="Clay O.K."/>
            <person name="Cuomo C.A."/>
        </authorList>
    </citation>
    <scope>NUCLEOTIDE SEQUENCE [LARGE SCALE GENOMIC DNA]</scope>
    <source>
        <strain evidence="7 8">UAMH7299</strain>
    </source>
</reference>
<dbReference type="InterPro" id="IPR045166">
    <property type="entry name" value="Spp2-like"/>
</dbReference>
<feature type="compositionally biased region" description="Basic and acidic residues" evidence="5">
    <location>
        <begin position="179"/>
        <end position="189"/>
    </location>
</feature>
<dbReference type="OrthoDB" id="5577072at2759"/>
<name>A0A2B7Y3P1_POLH7</name>
<feature type="compositionally biased region" description="Basic and acidic residues" evidence="5">
    <location>
        <begin position="368"/>
        <end position="391"/>
    </location>
</feature>
<accession>A0A2B7Y3P1</accession>
<evidence type="ECO:0000256" key="2">
    <source>
        <dbReference type="ARBA" id="ARBA00008576"/>
    </source>
</evidence>
<keyword evidence="4" id="KW-0507">mRNA processing</keyword>
<sequence length="550" mass="62015">MSLSQSPSGNSTPNPKPFSISLSSKSSSTSKKLSSTPSSQKKSSESLPRRPHVFAAAGKPRTFHDNHSDDEDEQQQQPAAEEVTGWDHTAGGAISAHRKKKDEKQPLVIKVASNNNWRDKPWQRKRKNLIPAEVQAQRAAQQANQAAQGAEPEVEGPSTQFGLSYAAMMGEGEVEAGAEGDHEVTMKDADSDEVVEPKAPLSQDEIALRALMDESKGEDGSGTRRSNLVIESQRQPSPDDEYEIYDETSAFRVDVTSRPEPASLADYASVPVEEFGAALLRGMGWKDGDPIGKGKYSGAGSLKARVPERRPGYLGIGAKDISGKAGSSELELGAWGKATMRKAKKEGEGLYTPVLMRSKKTGEMITEDEFKALAKEGGEKKGEEDWRERRDRNLKRNGRDRRLDSGDEESDSYRKSDKYSRRNGSLSPVDRDRDSRHRRRHDDEDLESESGRDDRYYRDRDQGRSDRRHRGSDRDRDSNRYRERDNDGDRRDRGSRRSKEDDKYDSRASSSTSSKRDRESDRDRRRDRDRSRNRRHRHDDDGRRSSKRED</sequence>
<dbReference type="InterPro" id="IPR000467">
    <property type="entry name" value="G_patch_dom"/>
</dbReference>
<keyword evidence="8" id="KW-1185">Reference proteome</keyword>
<comment type="function">
    <text evidence="4">Involved in spliceosome maturation and the first step of pre-mRNA splicing.</text>
</comment>
<dbReference type="Proteomes" id="UP000224634">
    <property type="component" value="Unassembled WGS sequence"/>
</dbReference>
<comment type="caution">
    <text evidence="7">The sequence shown here is derived from an EMBL/GenBank/DDBJ whole genome shotgun (WGS) entry which is preliminary data.</text>
</comment>
<evidence type="ECO:0000313" key="8">
    <source>
        <dbReference type="Proteomes" id="UP000224634"/>
    </source>
</evidence>
<dbReference type="EMBL" id="PDNA01000079">
    <property type="protein sequence ID" value="PGH15860.1"/>
    <property type="molecule type" value="Genomic_DNA"/>
</dbReference>
<dbReference type="GO" id="GO:0003676">
    <property type="term" value="F:nucleic acid binding"/>
    <property type="evidence" value="ECO:0007669"/>
    <property type="project" value="InterPro"/>
</dbReference>
<feature type="compositionally biased region" description="Polar residues" evidence="5">
    <location>
        <begin position="1"/>
        <end position="13"/>
    </location>
</feature>
<feature type="compositionally biased region" description="Basic and acidic residues" evidence="5">
    <location>
        <begin position="211"/>
        <end position="222"/>
    </location>
</feature>
<dbReference type="GO" id="GO:0005681">
    <property type="term" value="C:spliceosomal complex"/>
    <property type="evidence" value="ECO:0007669"/>
    <property type="project" value="UniProtKB-UniRule"/>
</dbReference>
<feature type="region of interest" description="Disordered" evidence="5">
    <location>
        <begin position="368"/>
        <end position="550"/>
    </location>
</feature>
<feature type="compositionally biased region" description="Basic and acidic residues" evidence="5">
    <location>
        <begin position="472"/>
        <end position="506"/>
    </location>
</feature>
<evidence type="ECO:0000256" key="5">
    <source>
        <dbReference type="SAM" id="MobiDB-lite"/>
    </source>
</evidence>
<feature type="compositionally biased region" description="Basic and acidic residues" evidence="5">
    <location>
        <begin position="514"/>
        <end position="530"/>
    </location>
</feature>